<feature type="chain" id="PRO_5021913144" evidence="1">
    <location>
        <begin position="45"/>
        <end position="187"/>
    </location>
</feature>
<dbReference type="PANTHER" id="PTHR42852:SF13">
    <property type="entry name" value="PROTEIN DIPZ"/>
    <property type="match status" value="1"/>
</dbReference>
<dbReference type="CDD" id="cd02966">
    <property type="entry name" value="TlpA_like_family"/>
    <property type="match status" value="1"/>
</dbReference>
<keyword evidence="1" id="KW-0732">Signal</keyword>
<dbReference type="InterPro" id="IPR013766">
    <property type="entry name" value="Thioredoxin_domain"/>
</dbReference>
<dbReference type="GO" id="GO:0016209">
    <property type="term" value="F:antioxidant activity"/>
    <property type="evidence" value="ECO:0007669"/>
    <property type="project" value="InterPro"/>
</dbReference>
<gene>
    <name evidence="3" type="ORF">FL622_06545</name>
</gene>
<accession>A0A550JG94</accession>
<dbReference type="Pfam" id="PF00578">
    <property type="entry name" value="AhpC-TSA"/>
    <property type="match status" value="1"/>
</dbReference>
<proteinExistence type="predicted"/>
<dbReference type="AlphaFoldDB" id="A0A550JG94"/>
<dbReference type="OrthoDB" id="9809746at2"/>
<dbReference type="PANTHER" id="PTHR42852">
    <property type="entry name" value="THIOL:DISULFIDE INTERCHANGE PROTEIN DSBE"/>
    <property type="match status" value="1"/>
</dbReference>
<dbReference type="EMBL" id="VJVV01000004">
    <property type="protein sequence ID" value="TRO82232.1"/>
    <property type="molecule type" value="Genomic_DNA"/>
</dbReference>
<dbReference type="InterPro" id="IPR000866">
    <property type="entry name" value="AhpC/TSA"/>
</dbReference>
<dbReference type="Proteomes" id="UP000317155">
    <property type="component" value="Unassembled WGS sequence"/>
</dbReference>
<evidence type="ECO:0000313" key="3">
    <source>
        <dbReference type="EMBL" id="TRO82232.1"/>
    </source>
</evidence>
<protein>
    <submittedName>
        <fullName evidence="3">Redoxin domain-containing protein</fullName>
    </submittedName>
</protein>
<dbReference type="SUPFAM" id="SSF52833">
    <property type="entry name" value="Thioredoxin-like"/>
    <property type="match status" value="1"/>
</dbReference>
<evidence type="ECO:0000313" key="4">
    <source>
        <dbReference type="Proteomes" id="UP000317155"/>
    </source>
</evidence>
<dbReference type="GO" id="GO:0016491">
    <property type="term" value="F:oxidoreductase activity"/>
    <property type="evidence" value="ECO:0007669"/>
    <property type="project" value="InterPro"/>
</dbReference>
<feature type="signal peptide" evidence="1">
    <location>
        <begin position="1"/>
        <end position="44"/>
    </location>
</feature>
<organism evidence="3 4">
    <name type="scientific">Trichloromonas acetexigens</name>
    <dbReference type="NCBI Taxonomy" id="38815"/>
    <lineage>
        <taxon>Bacteria</taxon>
        <taxon>Pseudomonadati</taxon>
        <taxon>Thermodesulfobacteriota</taxon>
        <taxon>Desulfuromonadia</taxon>
        <taxon>Desulfuromonadales</taxon>
        <taxon>Trichloromonadaceae</taxon>
        <taxon>Trichloromonas</taxon>
    </lineage>
</organism>
<dbReference type="InterPro" id="IPR050553">
    <property type="entry name" value="Thioredoxin_ResA/DsbE_sf"/>
</dbReference>
<feature type="domain" description="Thioredoxin" evidence="2">
    <location>
        <begin position="45"/>
        <end position="187"/>
    </location>
</feature>
<dbReference type="PROSITE" id="PS51352">
    <property type="entry name" value="THIOREDOXIN_2"/>
    <property type="match status" value="1"/>
</dbReference>
<reference evidence="3 4" key="1">
    <citation type="submission" date="2019-07" db="EMBL/GenBank/DDBJ databases">
        <title>Insights of Desulfuromonas acetexigens electromicrobiology.</title>
        <authorList>
            <person name="Katuri K."/>
            <person name="Sapireddy V."/>
            <person name="Shaw D.R."/>
            <person name="Saikaly P."/>
        </authorList>
    </citation>
    <scope>NUCLEOTIDE SEQUENCE [LARGE SCALE GENOMIC DNA]</scope>
    <source>
        <strain evidence="3 4">2873</strain>
    </source>
</reference>
<dbReference type="Gene3D" id="3.40.30.10">
    <property type="entry name" value="Glutaredoxin"/>
    <property type="match status" value="1"/>
</dbReference>
<sequence>MGIARLNGGKFASFLAPKGVFMKKVLLSLSLLLVALLVSTHAWAVDPGAEPPDFQLKDLDGVPFKLSDHKGELIILKLATTWCPTCLQQSNEFTQGAEYLKEKNVRLVEVYLQDSEKMVKEYKNKIKYDFPHHTMIDDGQALKAYNVYLIPRVILIDRNFKVLRDGNILTAGQIKAEFEKVPVARQP</sequence>
<dbReference type="InterPro" id="IPR036249">
    <property type="entry name" value="Thioredoxin-like_sf"/>
</dbReference>
<comment type="caution">
    <text evidence="3">The sequence shown here is derived from an EMBL/GenBank/DDBJ whole genome shotgun (WGS) entry which is preliminary data.</text>
</comment>
<name>A0A550JG94_9BACT</name>
<evidence type="ECO:0000256" key="1">
    <source>
        <dbReference type="SAM" id="SignalP"/>
    </source>
</evidence>
<keyword evidence="4" id="KW-1185">Reference proteome</keyword>
<evidence type="ECO:0000259" key="2">
    <source>
        <dbReference type="PROSITE" id="PS51352"/>
    </source>
</evidence>